<dbReference type="OrthoDB" id="185373at2759"/>
<dbReference type="PANTHER" id="PTHR47447:SF23">
    <property type="entry name" value="PENTACOTRIPEPTIDE-REPEAT REGION OF PRORP DOMAIN-CONTAINING PROTEIN"/>
    <property type="match status" value="1"/>
</dbReference>
<name>A0A2I0AQS6_9ASPA</name>
<dbReference type="EMBL" id="KZ451959">
    <property type="protein sequence ID" value="PKA57913.1"/>
    <property type="molecule type" value="Genomic_DNA"/>
</dbReference>
<dbReference type="InterPro" id="IPR011990">
    <property type="entry name" value="TPR-like_helical_dom_sf"/>
</dbReference>
<feature type="repeat" description="PPR" evidence="3">
    <location>
        <begin position="384"/>
        <end position="418"/>
    </location>
</feature>
<dbReference type="Gene3D" id="1.25.40.10">
    <property type="entry name" value="Tetratricopeptide repeat domain"/>
    <property type="match status" value="3"/>
</dbReference>
<dbReference type="Pfam" id="PF01535">
    <property type="entry name" value="PPR"/>
    <property type="match status" value="1"/>
</dbReference>
<evidence type="ECO:0000256" key="3">
    <source>
        <dbReference type="PROSITE-ProRule" id="PRU00708"/>
    </source>
</evidence>
<dbReference type="AlphaFoldDB" id="A0A2I0AQS6"/>
<evidence type="ECO:0000256" key="2">
    <source>
        <dbReference type="ARBA" id="ARBA00022737"/>
    </source>
</evidence>
<keyword evidence="5" id="KW-0489">Methyltransferase</keyword>
<dbReference type="Pfam" id="PF13041">
    <property type="entry name" value="PPR_2"/>
    <property type="match status" value="2"/>
</dbReference>
<feature type="repeat" description="PPR" evidence="3">
    <location>
        <begin position="247"/>
        <end position="281"/>
    </location>
</feature>
<feature type="compositionally biased region" description="Acidic residues" evidence="4">
    <location>
        <begin position="435"/>
        <end position="446"/>
    </location>
</feature>
<evidence type="ECO:0000313" key="6">
    <source>
        <dbReference type="Proteomes" id="UP000236161"/>
    </source>
</evidence>
<sequence length="452" mass="52093">MPFFLLSRRLRFISKHTRRFHSHSLLPPPPPPRPPPSTIKYDDDTVLATLSSYSSDWARALDFFHWVSAGPGFSHSAATLTAAVDILGKHFEFDRAWSLISSYPSLPDRSTFRSIFNRLAAARLVPDALRALDRAASFGLRDRRTFLQLIDALCEHRLAPEALDLCFKNPPFPVEKDTKVHNLLLHGWLKMGWWAQCRLLWEEMDARSVEKDLHSYSIYMAIVSKSGKPWKAVKLFKEMKNKGISPDVVAYNTVIQAAGDLDGPDRGIRMYREMLDAGCHPNVATFNTIVKLLCKEGRVREGFAFLDQMRKKGCEPNVITYHCFFRHSCRPQEILWLFRRMIETGCRPRMDTYVMLMKKFGRWGFLRPVFMVWEAMAEHGCSRDAFAYNAFIDALLQKGMVEMARKYDEEMVEKGLSPKPRKELWNKCVGHSYEGEEEGEEDDVDSGDLLRI</sequence>
<keyword evidence="6" id="KW-1185">Reference proteome</keyword>
<evidence type="ECO:0000256" key="1">
    <source>
        <dbReference type="ARBA" id="ARBA00007626"/>
    </source>
</evidence>
<feature type="repeat" description="PPR" evidence="3">
    <location>
        <begin position="282"/>
        <end position="316"/>
    </location>
</feature>
<keyword evidence="2" id="KW-0677">Repeat</keyword>
<accession>A0A2I0AQS6</accession>
<dbReference type="NCBIfam" id="TIGR00756">
    <property type="entry name" value="PPR"/>
    <property type="match status" value="4"/>
</dbReference>
<feature type="repeat" description="PPR" evidence="3">
    <location>
        <begin position="212"/>
        <end position="246"/>
    </location>
</feature>
<evidence type="ECO:0000313" key="5">
    <source>
        <dbReference type="EMBL" id="PKA57913.1"/>
    </source>
</evidence>
<comment type="similarity">
    <text evidence="1">Belongs to the PPR family. P subfamily.</text>
</comment>
<proteinExistence type="inferred from homology"/>
<keyword evidence="5" id="KW-0808">Transferase</keyword>
<protein>
    <submittedName>
        <fullName evidence="5">Pentatricopeptide repeat-containing protein</fullName>
        <ecNumber evidence="5">2.1.1.204</ecNumber>
    </submittedName>
</protein>
<dbReference type="EC" id="2.1.1.204" evidence="5"/>
<organism evidence="5 6">
    <name type="scientific">Apostasia shenzhenica</name>
    <dbReference type="NCBI Taxonomy" id="1088818"/>
    <lineage>
        <taxon>Eukaryota</taxon>
        <taxon>Viridiplantae</taxon>
        <taxon>Streptophyta</taxon>
        <taxon>Embryophyta</taxon>
        <taxon>Tracheophyta</taxon>
        <taxon>Spermatophyta</taxon>
        <taxon>Magnoliopsida</taxon>
        <taxon>Liliopsida</taxon>
        <taxon>Asparagales</taxon>
        <taxon>Orchidaceae</taxon>
        <taxon>Apostasioideae</taxon>
        <taxon>Apostasia</taxon>
    </lineage>
</organism>
<evidence type="ECO:0000256" key="4">
    <source>
        <dbReference type="SAM" id="MobiDB-lite"/>
    </source>
</evidence>
<dbReference type="GO" id="GO:0008168">
    <property type="term" value="F:methyltransferase activity"/>
    <property type="evidence" value="ECO:0007669"/>
    <property type="project" value="UniProtKB-KW"/>
</dbReference>
<dbReference type="InterPro" id="IPR002885">
    <property type="entry name" value="PPR_rpt"/>
</dbReference>
<dbReference type="GO" id="GO:0032259">
    <property type="term" value="P:methylation"/>
    <property type="evidence" value="ECO:0007669"/>
    <property type="project" value="UniProtKB-KW"/>
</dbReference>
<dbReference type="PANTHER" id="PTHR47447">
    <property type="entry name" value="OS03G0856100 PROTEIN"/>
    <property type="match status" value="1"/>
</dbReference>
<feature type="region of interest" description="Disordered" evidence="4">
    <location>
        <begin position="433"/>
        <end position="452"/>
    </location>
</feature>
<gene>
    <name evidence="5" type="ORF">AXF42_Ash012452</name>
</gene>
<dbReference type="Proteomes" id="UP000236161">
    <property type="component" value="Unassembled WGS sequence"/>
</dbReference>
<dbReference type="PROSITE" id="PS51375">
    <property type="entry name" value="PPR"/>
    <property type="match status" value="4"/>
</dbReference>
<reference evidence="5 6" key="1">
    <citation type="journal article" date="2017" name="Nature">
        <title>The Apostasia genome and the evolution of orchids.</title>
        <authorList>
            <person name="Zhang G.Q."/>
            <person name="Liu K.W."/>
            <person name="Li Z."/>
            <person name="Lohaus R."/>
            <person name="Hsiao Y.Y."/>
            <person name="Niu S.C."/>
            <person name="Wang J.Y."/>
            <person name="Lin Y.C."/>
            <person name="Xu Q."/>
            <person name="Chen L.J."/>
            <person name="Yoshida K."/>
            <person name="Fujiwara S."/>
            <person name="Wang Z.W."/>
            <person name="Zhang Y.Q."/>
            <person name="Mitsuda N."/>
            <person name="Wang M."/>
            <person name="Liu G.H."/>
            <person name="Pecoraro L."/>
            <person name="Huang H.X."/>
            <person name="Xiao X.J."/>
            <person name="Lin M."/>
            <person name="Wu X.Y."/>
            <person name="Wu W.L."/>
            <person name="Chen Y.Y."/>
            <person name="Chang S.B."/>
            <person name="Sakamoto S."/>
            <person name="Ohme-Takagi M."/>
            <person name="Yagi M."/>
            <person name="Zeng S.J."/>
            <person name="Shen C.Y."/>
            <person name="Yeh C.M."/>
            <person name="Luo Y.B."/>
            <person name="Tsai W.C."/>
            <person name="Van de Peer Y."/>
            <person name="Liu Z.J."/>
        </authorList>
    </citation>
    <scope>NUCLEOTIDE SEQUENCE [LARGE SCALE GENOMIC DNA]</scope>
    <source>
        <strain evidence="6">cv. Shenzhen</strain>
        <tissue evidence="5">Stem</tissue>
    </source>
</reference>